<gene>
    <name evidence="2" type="ORF">MTR62_07140</name>
</gene>
<reference evidence="2" key="1">
    <citation type="submission" date="2022-03" db="EMBL/GenBank/DDBJ databases">
        <title>Identification of a novel bacterium isolated from mangrove sediments.</title>
        <authorList>
            <person name="Pan X."/>
        </authorList>
    </citation>
    <scope>NUCLEOTIDE SEQUENCE</scope>
    <source>
        <strain evidence="2">B1949</strain>
    </source>
</reference>
<dbReference type="Proteomes" id="UP001162881">
    <property type="component" value="Unassembled WGS sequence"/>
</dbReference>
<dbReference type="RefSeq" id="WP_244018435.1">
    <property type="nucleotide sequence ID" value="NZ_JALHLF010000018.1"/>
</dbReference>
<dbReference type="EMBL" id="JALHLF010000018">
    <property type="protein sequence ID" value="MCJ2182470.1"/>
    <property type="molecule type" value="Genomic_DNA"/>
</dbReference>
<comment type="caution">
    <text evidence="2">The sequence shown here is derived from an EMBL/GenBank/DDBJ whole genome shotgun (WGS) entry which is preliminary data.</text>
</comment>
<keyword evidence="3" id="KW-1185">Reference proteome</keyword>
<sequence length="194" mass="19555">MSISAIGASTDVTSLLRGASLSLSTLAVVSDDIEEITQSGSTVSARTLDTATFQAALSARIDEDVASGQLSESEAAKVKQALGLTSEDGTDTASDETEASSGTQAANTVAAPSGGGGGSGGESEKTEVSRSETIANGIKTTVIVYDDGSSETQVSYTMAPNTPPEPLIASAYGQDDAESYLFHMTPGTFVDIAA</sequence>
<protein>
    <submittedName>
        <fullName evidence="2">Uncharacterized protein</fullName>
    </submittedName>
</protein>
<name>A0ABT0BBN0_9SPHN</name>
<accession>A0ABT0BBN0</accession>
<evidence type="ECO:0000313" key="2">
    <source>
        <dbReference type="EMBL" id="MCJ2182470.1"/>
    </source>
</evidence>
<organism evidence="2 3">
    <name type="scientific">Novosphingobium organovorum</name>
    <dbReference type="NCBI Taxonomy" id="2930092"/>
    <lineage>
        <taxon>Bacteria</taxon>
        <taxon>Pseudomonadati</taxon>
        <taxon>Pseudomonadota</taxon>
        <taxon>Alphaproteobacteria</taxon>
        <taxon>Sphingomonadales</taxon>
        <taxon>Sphingomonadaceae</taxon>
        <taxon>Novosphingobium</taxon>
    </lineage>
</organism>
<feature type="compositionally biased region" description="Acidic residues" evidence="1">
    <location>
        <begin position="88"/>
        <end position="98"/>
    </location>
</feature>
<feature type="region of interest" description="Disordered" evidence="1">
    <location>
        <begin position="81"/>
        <end position="133"/>
    </location>
</feature>
<evidence type="ECO:0000313" key="3">
    <source>
        <dbReference type="Proteomes" id="UP001162881"/>
    </source>
</evidence>
<proteinExistence type="predicted"/>
<evidence type="ECO:0000256" key="1">
    <source>
        <dbReference type="SAM" id="MobiDB-lite"/>
    </source>
</evidence>